<sequence length="189" mass="21279">MSLRHALLAALAQGEASGYELAKRFDVGVANFWSATPQQLYRDLERLEQDGLISARVVEQSKRPNKRVFTVTPAGQEELRAFGRRPAKPPAMRDEFLVKLQAVDPDDPAAMIAAATERLAWSRGKLAGYDKLRERMLAGRDEDEYLRAGEQIGPYLTLMAGRLYEQMNIRWATTVLETLTNRRTNRSAG</sequence>
<keyword evidence="4" id="KW-1185">Reference proteome</keyword>
<comment type="caution">
    <text evidence="3">The sequence shown here is derived from an EMBL/GenBank/DDBJ whole genome shotgun (WGS) entry which is preliminary data.</text>
</comment>
<dbReference type="Pfam" id="PF03551">
    <property type="entry name" value="PadR"/>
    <property type="match status" value="1"/>
</dbReference>
<evidence type="ECO:0000313" key="4">
    <source>
        <dbReference type="Proteomes" id="UP001151002"/>
    </source>
</evidence>
<feature type="domain" description="Transcription regulator PadR C-terminal" evidence="2">
    <location>
        <begin position="92"/>
        <end position="179"/>
    </location>
</feature>
<accession>A0ABT4BE15</accession>
<dbReference type="Proteomes" id="UP001151002">
    <property type="component" value="Unassembled WGS sequence"/>
</dbReference>
<dbReference type="InterPro" id="IPR036390">
    <property type="entry name" value="WH_DNA-bd_sf"/>
</dbReference>
<dbReference type="PANTHER" id="PTHR43252">
    <property type="entry name" value="TRANSCRIPTIONAL REGULATOR YQJI"/>
    <property type="match status" value="1"/>
</dbReference>
<feature type="domain" description="Transcription regulator PadR N-terminal" evidence="1">
    <location>
        <begin position="7"/>
        <end position="80"/>
    </location>
</feature>
<name>A0ABT4BE15_9ACTN</name>
<dbReference type="RefSeq" id="WP_267569346.1">
    <property type="nucleotide sequence ID" value="NZ_JAPNTZ010000021.1"/>
</dbReference>
<gene>
    <name evidence="3" type="ORF">OWR29_42745</name>
</gene>
<evidence type="ECO:0000313" key="3">
    <source>
        <dbReference type="EMBL" id="MCY1144758.1"/>
    </source>
</evidence>
<dbReference type="InterPro" id="IPR005149">
    <property type="entry name" value="Tscrpt_reg_PadR_N"/>
</dbReference>
<evidence type="ECO:0000259" key="1">
    <source>
        <dbReference type="Pfam" id="PF03551"/>
    </source>
</evidence>
<protein>
    <submittedName>
        <fullName evidence="3">PadR family transcriptional regulator</fullName>
    </submittedName>
</protein>
<dbReference type="InterPro" id="IPR036388">
    <property type="entry name" value="WH-like_DNA-bd_sf"/>
</dbReference>
<dbReference type="EMBL" id="JAPNTZ010000021">
    <property type="protein sequence ID" value="MCY1144758.1"/>
    <property type="molecule type" value="Genomic_DNA"/>
</dbReference>
<dbReference type="Gene3D" id="1.10.10.10">
    <property type="entry name" value="Winged helix-like DNA-binding domain superfamily/Winged helix DNA-binding domain"/>
    <property type="match status" value="1"/>
</dbReference>
<dbReference type="Pfam" id="PF10400">
    <property type="entry name" value="Vir_act_alpha_C"/>
    <property type="match status" value="1"/>
</dbReference>
<dbReference type="Gene3D" id="6.10.140.190">
    <property type="match status" value="1"/>
</dbReference>
<reference evidence="3" key="1">
    <citation type="submission" date="2022-11" db="EMBL/GenBank/DDBJ databases">
        <authorList>
            <person name="Somphong A."/>
            <person name="Phongsopitanun W."/>
        </authorList>
    </citation>
    <scope>NUCLEOTIDE SEQUENCE</scope>
    <source>
        <strain evidence="3">Pm04-4</strain>
    </source>
</reference>
<organism evidence="3 4">
    <name type="scientific">Paractinoplanes pyxinae</name>
    <dbReference type="NCBI Taxonomy" id="2997416"/>
    <lineage>
        <taxon>Bacteria</taxon>
        <taxon>Bacillati</taxon>
        <taxon>Actinomycetota</taxon>
        <taxon>Actinomycetes</taxon>
        <taxon>Micromonosporales</taxon>
        <taxon>Micromonosporaceae</taxon>
        <taxon>Paractinoplanes</taxon>
    </lineage>
</organism>
<proteinExistence type="predicted"/>
<dbReference type="SUPFAM" id="SSF46785">
    <property type="entry name" value="Winged helix' DNA-binding domain"/>
    <property type="match status" value="1"/>
</dbReference>
<evidence type="ECO:0000259" key="2">
    <source>
        <dbReference type="Pfam" id="PF10400"/>
    </source>
</evidence>
<dbReference type="InterPro" id="IPR018309">
    <property type="entry name" value="Tscrpt_reg_PadR_C"/>
</dbReference>
<dbReference type="PANTHER" id="PTHR43252:SF4">
    <property type="entry name" value="TRANSCRIPTIONAL REGULATORY PROTEIN"/>
    <property type="match status" value="1"/>
</dbReference>